<dbReference type="InterPro" id="IPR040663">
    <property type="entry name" value="DNA_pol_D_N"/>
</dbReference>
<organism evidence="7 8">
    <name type="scientific">Saguinus oedipus</name>
    <name type="common">Cotton-top tamarin</name>
    <name type="synonym">Oedipomidas oedipus</name>
    <dbReference type="NCBI Taxonomy" id="9490"/>
    <lineage>
        <taxon>Eukaryota</taxon>
        <taxon>Metazoa</taxon>
        <taxon>Chordata</taxon>
        <taxon>Craniata</taxon>
        <taxon>Vertebrata</taxon>
        <taxon>Euteleostomi</taxon>
        <taxon>Mammalia</taxon>
        <taxon>Eutheria</taxon>
        <taxon>Euarchontoglires</taxon>
        <taxon>Primates</taxon>
        <taxon>Haplorrhini</taxon>
        <taxon>Platyrrhini</taxon>
        <taxon>Cebidae</taxon>
        <taxon>Callitrichinae</taxon>
        <taxon>Saguinus</taxon>
    </lineage>
</organism>
<dbReference type="EMBL" id="JASSZA010000012">
    <property type="protein sequence ID" value="KAK2095937.1"/>
    <property type="molecule type" value="Genomic_DNA"/>
</dbReference>
<accession>A0ABQ9UFS6</accession>
<dbReference type="InterPro" id="IPR007185">
    <property type="entry name" value="DNA_pol_a/d/e_bsu"/>
</dbReference>
<evidence type="ECO:0000259" key="6">
    <source>
        <dbReference type="Pfam" id="PF18018"/>
    </source>
</evidence>
<comment type="caution">
    <text evidence="7">The sequence shown here is derived from an EMBL/GenBank/DDBJ whole genome shotgun (WGS) entry which is preliminary data.</text>
</comment>
<evidence type="ECO:0000313" key="7">
    <source>
        <dbReference type="EMBL" id="KAK2095937.1"/>
    </source>
</evidence>
<dbReference type="Pfam" id="PF04042">
    <property type="entry name" value="DNA_pol_E_B"/>
    <property type="match status" value="1"/>
</dbReference>
<dbReference type="Proteomes" id="UP001266305">
    <property type="component" value="Unassembled WGS sequence"/>
</dbReference>
<sequence>MFSEQAAQRANTLLSPPSANNATFARVSVATYTNSSQPFRLGERSFNRQYAHIYATRLIQMRPFLENRAQQRWEPGAPSCGSGSFSSLSALRAPSLAPFRAHLPLGRSVSATFLILSGSTSSGSGVGVKKLCELQPGEKCCVVGTLFKAMPLQPSILREISEEHNLLPQPPRSKYIHPDDELVLEDELQRIKLKGTIDVSKLVTGTVLAVFGSVRDDGKFLVEDHCFADLAPQKPAPPLDTDRFVLLVSGLGLGGGGGESLLGTQLLVDVVTGQLGDEGEQCSAAHVSRVILAGNLLSHSTQSRDSINKAKYLTKKTQAASVEAVKMLDEILLQLSVSELVAGGASVPVDVMPGEFDPTNYTLPQQPLHPCMFPLATAYSTLQLVTNPYQATIDGVR</sequence>
<evidence type="ECO:0000256" key="2">
    <source>
        <dbReference type="ARBA" id="ARBA00017588"/>
    </source>
</evidence>
<dbReference type="PANTHER" id="PTHR10416:SF0">
    <property type="entry name" value="DNA POLYMERASE DELTA SUBUNIT 2"/>
    <property type="match status" value="1"/>
</dbReference>
<evidence type="ECO:0000259" key="5">
    <source>
        <dbReference type="Pfam" id="PF04042"/>
    </source>
</evidence>
<proteinExistence type="inferred from homology"/>
<dbReference type="Gene3D" id="3.60.21.50">
    <property type="match status" value="1"/>
</dbReference>
<feature type="domain" description="DNA polymerase delta subunit OB-fold" evidence="6">
    <location>
        <begin position="49"/>
        <end position="224"/>
    </location>
</feature>
<evidence type="ECO:0000256" key="4">
    <source>
        <dbReference type="ARBA" id="ARBA00022769"/>
    </source>
</evidence>
<evidence type="ECO:0000256" key="3">
    <source>
        <dbReference type="ARBA" id="ARBA00022705"/>
    </source>
</evidence>
<dbReference type="PANTHER" id="PTHR10416">
    <property type="entry name" value="DNA POLYMERASE DELTA SUBUNIT 2"/>
    <property type="match status" value="1"/>
</dbReference>
<protein>
    <recommendedName>
        <fullName evidence="2">DNA polymerase delta subunit 2</fullName>
    </recommendedName>
</protein>
<keyword evidence="4" id="KW-0228">DNA excision</keyword>
<evidence type="ECO:0000256" key="1">
    <source>
        <dbReference type="ARBA" id="ARBA00006035"/>
    </source>
</evidence>
<comment type="similarity">
    <text evidence="1">Belongs to the DNA polymerase delta/II small subunit family.</text>
</comment>
<dbReference type="Pfam" id="PF18018">
    <property type="entry name" value="DNA_pol_D_N"/>
    <property type="match status" value="1"/>
</dbReference>
<dbReference type="Gene3D" id="2.40.50.430">
    <property type="match status" value="1"/>
</dbReference>
<name>A0ABQ9UFS6_SAGOE</name>
<gene>
    <name evidence="7" type="primary">POLD2_3</name>
    <name evidence="7" type="ORF">P7K49_024971</name>
</gene>
<reference evidence="7 8" key="1">
    <citation type="submission" date="2023-05" db="EMBL/GenBank/DDBJ databases">
        <title>B98-5 Cell Line De Novo Hybrid Assembly: An Optical Mapping Approach.</title>
        <authorList>
            <person name="Kananen K."/>
            <person name="Auerbach J.A."/>
            <person name="Kautto E."/>
            <person name="Blachly J.S."/>
        </authorList>
    </citation>
    <scope>NUCLEOTIDE SEQUENCE [LARGE SCALE GENOMIC DNA]</scope>
    <source>
        <strain evidence="7">B95-8</strain>
        <tissue evidence="7">Cell line</tissue>
    </source>
</reference>
<evidence type="ECO:0000313" key="8">
    <source>
        <dbReference type="Proteomes" id="UP001266305"/>
    </source>
</evidence>
<keyword evidence="3" id="KW-0235">DNA replication</keyword>
<keyword evidence="8" id="KW-1185">Reference proteome</keyword>
<feature type="domain" description="DNA polymerase alpha/delta/epsilon subunit B" evidence="5">
    <location>
        <begin position="245"/>
        <end position="397"/>
    </location>
</feature>
<dbReference type="InterPro" id="IPR024826">
    <property type="entry name" value="DNA_pol_delta/II_ssu"/>
</dbReference>